<gene>
    <name evidence="5" type="ORF">V8G54_014162</name>
</gene>
<keyword evidence="1" id="KW-0479">Metal-binding</keyword>
<evidence type="ECO:0000256" key="1">
    <source>
        <dbReference type="PROSITE-ProRule" id="PRU00175"/>
    </source>
</evidence>
<dbReference type="SUPFAM" id="SSF57850">
    <property type="entry name" value="RING/U-box"/>
    <property type="match status" value="1"/>
</dbReference>
<evidence type="ECO:0000259" key="4">
    <source>
        <dbReference type="PROSITE" id="PS50089"/>
    </source>
</evidence>
<organism evidence="5 6">
    <name type="scientific">Vigna mungo</name>
    <name type="common">Black gram</name>
    <name type="synonym">Phaseolus mungo</name>
    <dbReference type="NCBI Taxonomy" id="3915"/>
    <lineage>
        <taxon>Eukaryota</taxon>
        <taxon>Viridiplantae</taxon>
        <taxon>Streptophyta</taxon>
        <taxon>Embryophyta</taxon>
        <taxon>Tracheophyta</taxon>
        <taxon>Spermatophyta</taxon>
        <taxon>Magnoliopsida</taxon>
        <taxon>eudicotyledons</taxon>
        <taxon>Gunneridae</taxon>
        <taxon>Pentapetalae</taxon>
        <taxon>rosids</taxon>
        <taxon>fabids</taxon>
        <taxon>Fabales</taxon>
        <taxon>Fabaceae</taxon>
        <taxon>Papilionoideae</taxon>
        <taxon>50 kb inversion clade</taxon>
        <taxon>NPAAA clade</taxon>
        <taxon>indigoferoid/millettioid clade</taxon>
        <taxon>Phaseoleae</taxon>
        <taxon>Vigna</taxon>
    </lineage>
</organism>
<dbReference type="SMART" id="SM00184">
    <property type="entry name" value="RING"/>
    <property type="match status" value="1"/>
</dbReference>
<proteinExistence type="predicted"/>
<keyword evidence="3" id="KW-1133">Transmembrane helix</keyword>
<keyword evidence="2" id="KW-0175">Coiled coil</keyword>
<protein>
    <recommendedName>
        <fullName evidence="4">RING-type domain-containing protein</fullName>
    </recommendedName>
</protein>
<feature type="transmembrane region" description="Helical" evidence="3">
    <location>
        <begin position="20"/>
        <end position="40"/>
    </location>
</feature>
<keyword evidence="1" id="KW-0863">Zinc-finger</keyword>
<dbReference type="InterPro" id="IPR001841">
    <property type="entry name" value="Znf_RING"/>
</dbReference>
<reference evidence="5 6" key="1">
    <citation type="journal article" date="2023" name="Life. Sci Alliance">
        <title>Evolutionary insights into 3D genome organization and epigenetic landscape of Vigna mungo.</title>
        <authorList>
            <person name="Junaid A."/>
            <person name="Singh B."/>
            <person name="Bhatia S."/>
        </authorList>
    </citation>
    <scope>NUCLEOTIDE SEQUENCE [LARGE SCALE GENOMIC DNA]</scope>
    <source>
        <strain evidence="5">Urdbean</strain>
    </source>
</reference>
<dbReference type="Pfam" id="PF13639">
    <property type="entry name" value="zf-RING_2"/>
    <property type="match status" value="1"/>
</dbReference>
<keyword evidence="3" id="KW-0812">Transmembrane</keyword>
<dbReference type="InterPro" id="IPR013083">
    <property type="entry name" value="Znf_RING/FYVE/PHD"/>
</dbReference>
<dbReference type="AlphaFoldDB" id="A0AAQ3RX73"/>
<keyword evidence="6" id="KW-1185">Reference proteome</keyword>
<dbReference type="Proteomes" id="UP001374535">
    <property type="component" value="Chromosome 5"/>
</dbReference>
<evidence type="ECO:0000313" key="5">
    <source>
        <dbReference type="EMBL" id="WVZ09632.1"/>
    </source>
</evidence>
<accession>A0AAQ3RX73</accession>
<name>A0AAQ3RX73_VIGMU</name>
<feature type="domain" description="RING-type" evidence="4">
    <location>
        <begin position="551"/>
        <end position="593"/>
    </location>
</feature>
<dbReference type="PANTHER" id="PTHR47747">
    <property type="entry name" value="RIBONUCLEASE P PROTEIN SUBUNIT P38-LIKE PROTEIN"/>
    <property type="match status" value="1"/>
</dbReference>
<feature type="coiled-coil region" evidence="2">
    <location>
        <begin position="83"/>
        <end position="124"/>
    </location>
</feature>
<dbReference type="PROSITE" id="PS50089">
    <property type="entry name" value="ZF_RING_2"/>
    <property type="match status" value="1"/>
</dbReference>
<keyword evidence="3" id="KW-0472">Membrane</keyword>
<dbReference type="PANTHER" id="PTHR47747:SF3">
    <property type="entry name" value="OS03G0853600 PROTEIN"/>
    <property type="match status" value="1"/>
</dbReference>
<dbReference type="EMBL" id="CP144696">
    <property type="protein sequence ID" value="WVZ09632.1"/>
    <property type="molecule type" value="Genomic_DNA"/>
</dbReference>
<dbReference type="Gene3D" id="3.30.40.10">
    <property type="entry name" value="Zinc/RING finger domain, C3HC4 (zinc finger)"/>
    <property type="match status" value="1"/>
</dbReference>
<feature type="transmembrane region" description="Helical" evidence="3">
    <location>
        <begin position="479"/>
        <end position="505"/>
    </location>
</feature>
<evidence type="ECO:0000256" key="2">
    <source>
        <dbReference type="SAM" id="Coils"/>
    </source>
</evidence>
<sequence length="628" mass="71561">MAKEKQQQQEEDYHKMLRSYLGLSFSMFLATLANNSVPALQGKVRMLSLRAVEAAEELRQMKSRRQEDSKANARVVEIFASHRNAWQAEEKRLLQQIEAAAEEIARLRGRVAELEECMARAEKEVGERDEMIGFMSRRIEEEGLGGREHYGKKSGEWFQKEVEEEELVGSTRSLEEEVEVIYEQHSEHFGNNGFDSEFMASASKFWAEKASLWQDVQYESLESIYNTKHFVARRESPWKVDGDSAGVSSKLKLLEQDLLNLEKIGKNDPSKASSLIKKQAKRYQGLSEKIDDLCRRIANDPCEPSLSSEFRTQTQTEFLLEAFRLQQGVSETGQNLMALQTEIGKSNYREELRNETTLTTRRSLDSMRNNFKEIQRNLEIWLARIIGDLEGILSREGASRSSSNQERDRNMNQKSCIKQWQISCIHRQINIHMMTPSFSAGHLHHLLTLNTDKSNHLSSLCNNLVSMDDNHGHRFLNNFVILLLAMGLSALFVSLCHFIAICFWYQRIQHQNPPPTATASSAVQMIPTHTYHRKTVHGGVVSGDGDEGGTCAVCLGEFEEGEELRTLPECMHCFHVACIDTWLCSHSSCPVCRSIATPSLEHDLNDANEHRIHMTQFSIVQNGFVLLG</sequence>
<keyword evidence="1" id="KW-0862">Zinc</keyword>
<evidence type="ECO:0000313" key="6">
    <source>
        <dbReference type="Proteomes" id="UP001374535"/>
    </source>
</evidence>
<dbReference type="GO" id="GO:0008270">
    <property type="term" value="F:zinc ion binding"/>
    <property type="evidence" value="ECO:0007669"/>
    <property type="project" value="UniProtKB-KW"/>
</dbReference>
<evidence type="ECO:0000256" key="3">
    <source>
        <dbReference type="SAM" id="Phobius"/>
    </source>
</evidence>